<comment type="caution">
    <text evidence="2">The sequence shown here is derived from an EMBL/GenBank/DDBJ whole genome shotgun (WGS) entry which is preliminary data.</text>
</comment>
<keyword evidence="3" id="KW-1185">Reference proteome</keyword>
<dbReference type="Proteomes" id="UP001645859">
    <property type="component" value="Unassembled WGS sequence"/>
</dbReference>
<dbReference type="EMBL" id="QYAC01000001">
    <property type="protein sequence ID" value="MBL3677995.1"/>
    <property type="molecule type" value="Genomic_DNA"/>
</dbReference>
<evidence type="ECO:0000256" key="1">
    <source>
        <dbReference type="SAM" id="MobiDB-lite"/>
    </source>
</evidence>
<reference evidence="2 3" key="1">
    <citation type="submission" date="2018-09" db="EMBL/GenBank/DDBJ databases">
        <title>Comparative genomics of Leucobacter spp.</title>
        <authorList>
            <person name="Reis A.C."/>
            <person name="Kolvenbach B.A."/>
            <person name="Corvini P.F.X."/>
            <person name="Nunes O.C."/>
        </authorList>
    </citation>
    <scope>NUCLEOTIDE SEQUENCE [LARGE SCALE GENOMIC DNA]</scope>
    <source>
        <strain evidence="2 3">TAN 31504</strain>
    </source>
</reference>
<organism evidence="2 3">
    <name type="scientific">Leucobacter chromiireducens subsp. solipictus</name>
    <dbReference type="NCBI Taxonomy" id="398235"/>
    <lineage>
        <taxon>Bacteria</taxon>
        <taxon>Bacillati</taxon>
        <taxon>Actinomycetota</taxon>
        <taxon>Actinomycetes</taxon>
        <taxon>Micrococcales</taxon>
        <taxon>Microbacteriaceae</taxon>
        <taxon>Leucobacter</taxon>
    </lineage>
</organism>
<accession>A0ABS1SBS3</accession>
<proteinExistence type="predicted"/>
<protein>
    <submittedName>
        <fullName evidence="2">Uncharacterized protein</fullName>
    </submittedName>
</protein>
<sequence length="113" mass="13123">MWTLRWPPRFPRPSARLRQHRLPPPCRPRRLSRCPSPCRLRRLSRRPNPRGQPRPRPLGHPSRRPRPSPRRLRAPVASRSPFPRLCARVSVGVSPSRTRSCSGPRCSRRPTAP</sequence>
<evidence type="ECO:0000313" key="2">
    <source>
        <dbReference type="EMBL" id="MBL3677995.1"/>
    </source>
</evidence>
<feature type="region of interest" description="Disordered" evidence="1">
    <location>
        <begin position="1"/>
        <end position="113"/>
    </location>
</feature>
<evidence type="ECO:0000313" key="3">
    <source>
        <dbReference type="Proteomes" id="UP001645859"/>
    </source>
</evidence>
<feature type="compositionally biased region" description="Basic residues" evidence="1">
    <location>
        <begin position="61"/>
        <end position="73"/>
    </location>
</feature>
<name>A0ABS1SBS3_9MICO</name>
<gene>
    <name evidence="2" type="ORF">D3230_01570</name>
</gene>
<feature type="compositionally biased region" description="Low complexity" evidence="1">
    <location>
        <begin position="94"/>
        <end position="113"/>
    </location>
</feature>
<feature type="compositionally biased region" description="Basic residues" evidence="1">
    <location>
        <begin position="39"/>
        <end position="48"/>
    </location>
</feature>
<feature type="compositionally biased region" description="Basic residues" evidence="1">
    <location>
        <begin position="15"/>
        <end position="32"/>
    </location>
</feature>